<accession>A0A0E9Y104</accession>
<proteinExistence type="predicted"/>
<protein>
    <submittedName>
        <fullName evidence="1">Uncharacterized protein</fullName>
    </submittedName>
</protein>
<sequence length="38" mass="4214">MVLANMVITGTGSLVFTDDITADSNRRMNSRNVQKPFI</sequence>
<name>A0A0E9Y104_ANGAN</name>
<evidence type="ECO:0000313" key="1">
    <source>
        <dbReference type="EMBL" id="JAI07761.1"/>
    </source>
</evidence>
<dbReference type="EMBL" id="GBXM01000817">
    <property type="protein sequence ID" value="JAI07761.1"/>
    <property type="molecule type" value="Transcribed_RNA"/>
</dbReference>
<reference evidence="1" key="2">
    <citation type="journal article" date="2015" name="Fish Shellfish Immunol.">
        <title>Early steps in the European eel (Anguilla anguilla)-Vibrio vulnificus interaction in the gills: Role of the RtxA13 toxin.</title>
        <authorList>
            <person name="Callol A."/>
            <person name="Pajuelo D."/>
            <person name="Ebbesson L."/>
            <person name="Teles M."/>
            <person name="MacKenzie S."/>
            <person name="Amaro C."/>
        </authorList>
    </citation>
    <scope>NUCLEOTIDE SEQUENCE</scope>
</reference>
<organism evidence="1">
    <name type="scientific">Anguilla anguilla</name>
    <name type="common">European freshwater eel</name>
    <name type="synonym">Muraena anguilla</name>
    <dbReference type="NCBI Taxonomy" id="7936"/>
    <lineage>
        <taxon>Eukaryota</taxon>
        <taxon>Metazoa</taxon>
        <taxon>Chordata</taxon>
        <taxon>Craniata</taxon>
        <taxon>Vertebrata</taxon>
        <taxon>Euteleostomi</taxon>
        <taxon>Actinopterygii</taxon>
        <taxon>Neopterygii</taxon>
        <taxon>Teleostei</taxon>
        <taxon>Anguilliformes</taxon>
        <taxon>Anguillidae</taxon>
        <taxon>Anguilla</taxon>
    </lineage>
</organism>
<dbReference type="AlphaFoldDB" id="A0A0E9Y104"/>
<reference evidence="1" key="1">
    <citation type="submission" date="2014-11" db="EMBL/GenBank/DDBJ databases">
        <authorList>
            <person name="Amaro Gonzalez C."/>
        </authorList>
    </citation>
    <scope>NUCLEOTIDE SEQUENCE</scope>
</reference>